<evidence type="ECO:0000313" key="1">
    <source>
        <dbReference type="EMBL" id="CAG6683535.1"/>
    </source>
</evidence>
<proteinExistence type="predicted"/>
<reference evidence="1" key="1">
    <citation type="submission" date="2021-05" db="EMBL/GenBank/DDBJ databases">
        <authorList>
            <person name="Alioto T."/>
            <person name="Alioto T."/>
            <person name="Gomez Garrido J."/>
        </authorList>
    </citation>
    <scope>NUCLEOTIDE SEQUENCE</scope>
</reference>
<name>A0A8D8TC98_9HEMI</name>
<protein>
    <submittedName>
        <fullName evidence="1">Uncharacterized protein</fullName>
    </submittedName>
</protein>
<dbReference type="AlphaFoldDB" id="A0A8D8TC98"/>
<accession>A0A8D8TC98</accession>
<sequence>MQGLCFAQWHFWKSLSSCDTMMSTRSFLFSLFRVPFFPSSSNFWRIFRRRSDGTCVECDVSPGLYRVPGATIMLKNHITAYVRREGRFLTLQAVRSAGNPDV</sequence>
<dbReference type="EMBL" id="HBUF01263473">
    <property type="protein sequence ID" value="CAG6683535.1"/>
    <property type="molecule type" value="Transcribed_RNA"/>
</dbReference>
<organism evidence="1">
    <name type="scientific">Cacopsylla melanoneura</name>
    <dbReference type="NCBI Taxonomy" id="428564"/>
    <lineage>
        <taxon>Eukaryota</taxon>
        <taxon>Metazoa</taxon>
        <taxon>Ecdysozoa</taxon>
        <taxon>Arthropoda</taxon>
        <taxon>Hexapoda</taxon>
        <taxon>Insecta</taxon>
        <taxon>Pterygota</taxon>
        <taxon>Neoptera</taxon>
        <taxon>Paraneoptera</taxon>
        <taxon>Hemiptera</taxon>
        <taxon>Sternorrhyncha</taxon>
        <taxon>Psylloidea</taxon>
        <taxon>Psyllidae</taxon>
        <taxon>Psyllinae</taxon>
        <taxon>Cacopsylla</taxon>
    </lineage>
</organism>